<evidence type="ECO:0000256" key="11">
    <source>
        <dbReference type="RuleBase" id="RU367142"/>
    </source>
</evidence>
<evidence type="ECO:0000256" key="1">
    <source>
        <dbReference type="ARBA" id="ARBA00004434"/>
    </source>
</evidence>
<dbReference type="FunFam" id="3.10.450.320:FF:000002">
    <property type="entry name" value="Mitochondrial import inner membrane translocase subunit tim21"/>
    <property type="match status" value="1"/>
</dbReference>
<dbReference type="PANTHER" id="PTHR13032">
    <property type="entry name" value="MITOCHONDRIAL IMPORT INNER MEMBRANE TRANSLOCASE SUBUNIT TIM21"/>
    <property type="match status" value="1"/>
</dbReference>
<dbReference type="GO" id="GO:0005744">
    <property type="term" value="C:TIM23 mitochondrial import inner membrane translocase complex"/>
    <property type="evidence" value="ECO:0007669"/>
    <property type="project" value="UniProtKB-UniRule"/>
</dbReference>
<name>A0A6G1H311_9PEZI</name>
<evidence type="ECO:0000313" key="12">
    <source>
        <dbReference type="EMBL" id="KAF1987442.1"/>
    </source>
</evidence>
<keyword evidence="11" id="KW-0811">Translocation</keyword>
<dbReference type="AlphaFoldDB" id="A0A6G1H311"/>
<keyword evidence="5 11" id="KW-0999">Mitochondrion inner membrane</keyword>
<evidence type="ECO:0000256" key="3">
    <source>
        <dbReference type="ARBA" id="ARBA00020726"/>
    </source>
</evidence>
<keyword evidence="13" id="KW-1185">Reference proteome</keyword>
<keyword evidence="4 11" id="KW-0812">Transmembrane</keyword>
<dbReference type="Proteomes" id="UP000800041">
    <property type="component" value="Unassembled WGS sequence"/>
</dbReference>
<dbReference type="InterPro" id="IPR013261">
    <property type="entry name" value="Tim21"/>
</dbReference>
<dbReference type="PANTHER" id="PTHR13032:SF6">
    <property type="entry name" value="MITOCHONDRIAL IMPORT INNER MEMBRANE TRANSLOCASE SUBUNIT TIM21"/>
    <property type="match status" value="1"/>
</dbReference>
<keyword evidence="11" id="KW-0653">Protein transport</keyword>
<comment type="similarity">
    <text evidence="2 11">Belongs to the TIM21 family.</text>
</comment>
<organism evidence="12 13">
    <name type="scientific">Aulographum hederae CBS 113979</name>
    <dbReference type="NCBI Taxonomy" id="1176131"/>
    <lineage>
        <taxon>Eukaryota</taxon>
        <taxon>Fungi</taxon>
        <taxon>Dikarya</taxon>
        <taxon>Ascomycota</taxon>
        <taxon>Pezizomycotina</taxon>
        <taxon>Dothideomycetes</taxon>
        <taxon>Pleosporomycetidae</taxon>
        <taxon>Aulographales</taxon>
        <taxon>Aulographaceae</taxon>
    </lineage>
</organism>
<comment type="function">
    <text evidence="10">Essential component of the TIM23 complex, a complex that mediates the translocation of transit peptide-containing proteins across the mitochondrial inner membrane. Required to keep the TOM and the TIM23 complexes in close contact. At some point, it is released from the TOM23 complex to allow protein translocation into the mitochondrial matrix.</text>
</comment>
<comment type="subunit">
    <text evidence="11">Component of the TIM23 complex.</text>
</comment>
<evidence type="ECO:0000256" key="9">
    <source>
        <dbReference type="ARBA" id="ARBA00023136"/>
    </source>
</evidence>
<dbReference type="InterPro" id="IPR038552">
    <property type="entry name" value="Tim21_IMS_sf"/>
</dbReference>
<feature type="transmembrane region" description="Helical" evidence="11">
    <location>
        <begin position="89"/>
        <end position="110"/>
    </location>
</feature>
<evidence type="ECO:0000313" key="13">
    <source>
        <dbReference type="Proteomes" id="UP000800041"/>
    </source>
</evidence>
<dbReference type="OrthoDB" id="436405at2759"/>
<keyword evidence="8 11" id="KW-0496">Mitochondrion</keyword>
<keyword evidence="6" id="KW-0809">Transit peptide</keyword>
<keyword evidence="9 11" id="KW-0472">Membrane</keyword>
<dbReference type="GO" id="GO:0030150">
    <property type="term" value="P:protein import into mitochondrial matrix"/>
    <property type="evidence" value="ECO:0007669"/>
    <property type="project" value="UniProtKB-UniRule"/>
</dbReference>
<evidence type="ECO:0000256" key="10">
    <source>
        <dbReference type="ARBA" id="ARBA00060204"/>
    </source>
</evidence>
<keyword evidence="7 11" id="KW-1133">Transmembrane helix</keyword>
<evidence type="ECO:0000256" key="5">
    <source>
        <dbReference type="ARBA" id="ARBA00022792"/>
    </source>
</evidence>
<proteinExistence type="inferred from homology"/>
<dbReference type="Gene3D" id="3.10.450.320">
    <property type="entry name" value="Mitochondrial import inner membrane translocase subunit Tim21"/>
    <property type="match status" value="1"/>
</dbReference>
<comment type="subcellular location">
    <subcellularLocation>
        <location evidence="1 11">Mitochondrion inner membrane</location>
        <topology evidence="1 11">Single-pass membrane protein</topology>
    </subcellularLocation>
</comment>
<gene>
    <name evidence="12" type="ORF">K402DRAFT_330475</name>
</gene>
<dbReference type="Pfam" id="PF08294">
    <property type="entry name" value="TIM21"/>
    <property type="match status" value="1"/>
</dbReference>
<evidence type="ECO:0000256" key="8">
    <source>
        <dbReference type="ARBA" id="ARBA00023128"/>
    </source>
</evidence>
<evidence type="ECO:0000256" key="4">
    <source>
        <dbReference type="ARBA" id="ARBA00022692"/>
    </source>
</evidence>
<evidence type="ECO:0000256" key="2">
    <source>
        <dbReference type="ARBA" id="ARBA00010867"/>
    </source>
</evidence>
<keyword evidence="11" id="KW-0813">Transport</keyword>
<accession>A0A6G1H311</accession>
<evidence type="ECO:0000256" key="7">
    <source>
        <dbReference type="ARBA" id="ARBA00022989"/>
    </source>
</evidence>
<reference evidence="12" key="1">
    <citation type="journal article" date="2020" name="Stud. Mycol.">
        <title>101 Dothideomycetes genomes: a test case for predicting lifestyles and emergence of pathogens.</title>
        <authorList>
            <person name="Haridas S."/>
            <person name="Albert R."/>
            <person name="Binder M."/>
            <person name="Bloem J."/>
            <person name="Labutti K."/>
            <person name="Salamov A."/>
            <person name="Andreopoulos B."/>
            <person name="Baker S."/>
            <person name="Barry K."/>
            <person name="Bills G."/>
            <person name="Bluhm B."/>
            <person name="Cannon C."/>
            <person name="Castanera R."/>
            <person name="Culley D."/>
            <person name="Daum C."/>
            <person name="Ezra D."/>
            <person name="Gonzalez J."/>
            <person name="Henrissat B."/>
            <person name="Kuo A."/>
            <person name="Liang C."/>
            <person name="Lipzen A."/>
            <person name="Lutzoni F."/>
            <person name="Magnuson J."/>
            <person name="Mondo S."/>
            <person name="Nolan M."/>
            <person name="Ohm R."/>
            <person name="Pangilinan J."/>
            <person name="Park H.-J."/>
            <person name="Ramirez L."/>
            <person name="Alfaro M."/>
            <person name="Sun H."/>
            <person name="Tritt A."/>
            <person name="Yoshinaga Y."/>
            <person name="Zwiers L.-H."/>
            <person name="Turgeon B."/>
            <person name="Goodwin S."/>
            <person name="Spatafora J."/>
            <person name="Crous P."/>
            <person name="Grigoriev I."/>
        </authorList>
    </citation>
    <scope>NUCLEOTIDE SEQUENCE</scope>
    <source>
        <strain evidence="12">CBS 113979</strain>
    </source>
</reference>
<sequence>MALCNRSLSAGYARLTSISAHEVLHNNSSIFIRVLGDTPVRISNAHRNFSTQKPVSSRKAVTVINDDGRVGWKDLSAGEKAARTTQQSFNLLLVLAGVVMTGGVATLLYLEVFSTDSKTSHFNRAVGRVRSDDQCQQVLGDGKKIRAFGEASWNKWTRNRPIASRTEKDKIGNEHLYLHFNVEGPLNSGVVNLHMVRRPSEHEYEYRYLSLDVKNHQRIYLENADAEKGDKRATGKLFGVRWW</sequence>
<protein>
    <recommendedName>
        <fullName evidence="3 11">Mitochondrial import inner membrane translocase subunit Tim21</fullName>
    </recommendedName>
</protein>
<dbReference type="EMBL" id="ML977152">
    <property type="protein sequence ID" value="KAF1987442.1"/>
    <property type="molecule type" value="Genomic_DNA"/>
</dbReference>
<evidence type="ECO:0000256" key="6">
    <source>
        <dbReference type="ARBA" id="ARBA00022946"/>
    </source>
</evidence>